<dbReference type="InterPro" id="IPR000713">
    <property type="entry name" value="Mur_ligase_N"/>
</dbReference>
<evidence type="ECO:0000259" key="16">
    <source>
        <dbReference type="Pfam" id="PF02875"/>
    </source>
</evidence>
<comment type="pathway">
    <text evidence="2 14">Cell wall biogenesis; peptidoglycan biosynthesis.</text>
</comment>
<keyword evidence="10 14" id="KW-0573">Peptidoglycan synthesis</keyword>
<evidence type="ECO:0000256" key="13">
    <source>
        <dbReference type="ARBA" id="ARBA00047833"/>
    </source>
</evidence>
<evidence type="ECO:0000256" key="8">
    <source>
        <dbReference type="ARBA" id="ARBA00022840"/>
    </source>
</evidence>
<evidence type="ECO:0000256" key="6">
    <source>
        <dbReference type="ARBA" id="ARBA00022618"/>
    </source>
</evidence>
<keyword evidence="7 14" id="KW-0547">Nucleotide-binding</keyword>
<evidence type="ECO:0000256" key="10">
    <source>
        <dbReference type="ARBA" id="ARBA00022984"/>
    </source>
</evidence>
<dbReference type="Gene3D" id="3.40.50.720">
    <property type="entry name" value="NAD(P)-binding Rossmann-like Domain"/>
    <property type="match status" value="1"/>
</dbReference>
<keyword evidence="8 14" id="KW-0067">ATP-binding</keyword>
<dbReference type="Pfam" id="PF01225">
    <property type="entry name" value="Mur_ligase"/>
    <property type="match status" value="1"/>
</dbReference>
<dbReference type="SUPFAM" id="SSF53623">
    <property type="entry name" value="MurD-like peptide ligases, catalytic domain"/>
    <property type="match status" value="1"/>
</dbReference>
<organism evidence="18 19">
    <name type="scientific">Algivirga pacifica</name>
    <dbReference type="NCBI Taxonomy" id="1162670"/>
    <lineage>
        <taxon>Bacteria</taxon>
        <taxon>Pseudomonadati</taxon>
        <taxon>Bacteroidota</taxon>
        <taxon>Cytophagia</taxon>
        <taxon>Cytophagales</taxon>
        <taxon>Flammeovirgaceae</taxon>
        <taxon>Algivirga</taxon>
    </lineage>
</organism>
<dbReference type="InterPro" id="IPR036565">
    <property type="entry name" value="Mur-like_cat_sf"/>
</dbReference>
<comment type="caution">
    <text evidence="18">The sequence shown here is derived from an EMBL/GenBank/DDBJ whole genome shotgun (WGS) entry which is preliminary data.</text>
</comment>
<keyword evidence="9 14" id="KW-0133">Cell shape</keyword>
<keyword evidence="11 14" id="KW-0131">Cell cycle</keyword>
<dbReference type="SUPFAM" id="SSF51984">
    <property type="entry name" value="MurCD N-terminal domain"/>
    <property type="match status" value="1"/>
</dbReference>
<dbReference type="Pfam" id="PF02875">
    <property type="entry name" value="Mur_ligase_C"/>
    <property type="match status" value="1"/>
</dbReference>
<evidence type="ECO:0000259" key="17">
    <source>
        <dbReference type="Pfam" id="PF08245"/>
    </source>
</evidence>
<dbReference type="InterPro" id="IPR013221">
    <property type="entry name" value="Mur_ligase_cen"/>
</dbReference>
<evidence type="ECO:0000256" key="14">
    <source>
        <dbReference type="HAMAP-Rule" id="MF_00046"/>
    </source>
</evidence>
<evidence type="ECO:0000256" key="5">
    <source>
        <dbReference type="ARBA" id="ARBA00022598"/>
    </source>
</evidence>
<dbReference type="InterPro" id="IPR004101">
    <property type="entry name" value="Mur_ligase_C"/>
</dbReference>
<evidence type="ECO:0000256" key="4">
    <source>
        <dbReference type="ARBA" id="ARBA00022490"/>
    </source>
</evidence>
<feature type="domain" description="Mur ligase central" evidence="17">
    <location>
        <begin position="121"/>
        <end position="299"/>
    </location>
</feature>
<comment type="similarity">
    <text evidence="14">Belongs to the MurCDEF family.</text>
</comment>
<dbReference type="EMBL" id="BAABJX010000007">
    <property type="protein sequence ID" value="GAA4822777.1"/>
    <property type="molecule type" value="Genomic_DNA"/>
</dbReference>
<comment type="catalytic activity">
    <reaction evidence="13 14">
        <text>UDP-N-acetyl-alpha-D-muramate + L-alanine + ATP = UDP-N-acetyl-alpha-D-muramoyl-L-alanine + ADP + phosphate + H(+)</text>
        <dbReference type="Rhea" id="RHEA:23372"/>
        <dbReference type="ChEBI" id="CHEBI:15378"/>
        <dbReference type="ChEBI" id="CHEBI:30616"/>
        <dbReference type="ChEBI" id="CHEBI:43474"/>
        <dbReference type="ChEBI" id="CHEBI:57972"/>
        <dbReference type="ChEBI" id="CHEBI:70757"/>
        <dbReference type="ChEBI" id="CHEBI:83898"/>
        <dbReference type="ChEBI" id="CHEBI:456216"/>
        <dbReference type="EC" id="6.3.2.8"/>
    </reaction>
</comment>
<proteinExistence type="inferred from homology"/>
<keyword evidence="19" id="KW-1185">Reference proteome</keyword>
<feature type="binding site" evidence="14">
    <location>
        <begin position="123"/>
        <end position="129"/>
    </location>
    <ligand>
        <name>ATP</name>
        <dbReference type="ChEBI" id="CHEBI:30616"/>
    </ligand>
</feature>
<dbReference type="Pfam" id="PF08245">
    <property type="entry name" value="Mur_ligase_M"/>
    <property type="match status" value="1"/>
</dbReference>
<name>A0ABP9CYI1_9BACT</name>
<dbReference type="RefSeq" id="WP_345368752.1">
    <property type="nucleotide sequence ID" value="NZ_BAABJX010000007.1"/>
</dbReference>
<keyword evidence="6 14" id="KW-0132">Cell division</keyword>
<dbReference type="NCBIfam" id="TIGR01082">
    <property type="entry name" value="murC"/>
    <property type="match status" value="1"/>
</dbReference>
<comment type="subcellular location">
    <subcellularLocation>
        <location evidence="1 14">Cytoplasm</location>
    </subcellularLocation>
</comment>
<evidence type="ECO:0000256" key="11">
    <source>
        <dbReference type="ARBA" id="ARBA00023306"/>
    </source>
</evidence>
<evidence type="ECO:0000256" key="3">
    <source>
        <dbReference type="ARBA" id="ARBA00012211"/>
    </source>
</evidence>
<reference evidence="19" key="1">
    <citation type="journal article" date="2019" name="Int. J. Syst. Evol. Microbiol.">
        <title>The Global Catalogue of Microorganisms (GCM) 10K type strain sequencing project: providing services to taxonomists for standard genome sequencing and annotation.</title>
        <authorList>
            <consortium name="The Broad Institute Genomics Platform"/>
            <consortium name="The Broad Institute Genome Sequencing Center for Infectious Disease"/>
            <person name="Wu L."/>
            <person name="Ma J."/>
        </authorList>
    </citation>
    <scope>NUCLEOTIDE SEQUENCE [LARGE SCALE GENOMIC DNA]</scope>
    <source>
        <strain evidence="19">JCM 18326</strain>
    </source>
</reference>
<feature type="domain" description="Mur ligase N-terminal catalytic" evidence="15">
    <location>
        <begin position="12"/>
        <end position="115"/>
    </location>
</feature>
<dbReference type="PANTHER" id="PTHR43445:SF3">
    <property type="entry name" value="UDP-N-ACETYLMURAMATE--L-ALANINE LIGASE"/>
    <property type="match status" value="1"/>
</dbReference>
<dbReference type="Gene3D" id="3.90.190.20">
    <property type="entry name" value="Mur ligase, C-terminal domain"/>
    <property type="match status" value="1"/>
</dbReference>
<dbReference type="Proteomes" id="UP001500298">
    <property type="component" value="Unassembled WGS sequence"/>
</dbReference>
<dbReference type="InterPro" id="IPR005758">
    <property type="entry name" value="UDP-N-AcMur_Ala_ligase_MurC"/>
</dbReference>
<sequence>MKLDINKLQYTYFLGVGGIGMSALARWFKAIGKEVAGYDKTATPLTNKLEQEGITIHYEDTVDQIPQEVLSLPKEEVLVVYTPAIPKSHQEYNYLKEQGFVILKRAEVLGLISAAHFTVGVAGTHGKTTTSSMLAHILYHAGRNCTAFLGGIATNYESNLLLAPKAEEKQLVVVEADEFDRSFLHLHPAIEVITTAEADHLDIYGDENAVKDSFNAYINNMVEGGELYIHEGVELEQADTVKSFRYGMKEGEIQAKNIKIKEHKVVFDIALPQFEVPNVQLSVPGEHNVNNAIVAAAVAASVGLSAEEIAAGIATYKGVKRRFEYIVKEPTVYIDDYAHHPTEVKAFISSVKELYPNKKLTVIFQPHLFTRTRDFAEGFAQSLSLADKVLLMDIYPAREEPIEGVTAQLIYNQLTTEKCMVQEDTVIQVLEREESLEVIATIGAGNIDRLVTPLKRFLEQR</sequence>
<keyword evidence="4 14" id="KW-0963">Cytoplasm</keyword>
<dbReference type="InterPro" id="IPR050061">
    <property type="entry name" value="MurCDEF_pg_biosynth"/>
</dbReference>
<dbReference type="Gene3D" id="3.40.1190.10">
    <property type="entry name" value="Mur-like, catalytic domain"/>
    <property type="match status" value="1"/>
</dbReference>
<evidence type="ECO:0000256" key="7">
    <source>
        <dbReference type="ARBA" id="ARBA00022741"/>
    </source>
</evidence>
<comment type="function">
    <text evidence="14">Cell wall formation.</text>
</comment>
<dbReference type="InterPro" id="IPR036615">
    <property type="entry name" value="Mur_ligase_C_dom_sf"/>
</dbReference>
<gene>
    <name evidence="14 18" type="primary">murC</name>
    <name evidence="18" type="ORF">GCM10023331_03920</name>
</gene>
<evidence type="ECO:0000256" key="1">
    <source>
        <dbReference type="ARBA" id="ARBA00004496"/>
    </source>
</evidence>
<protein>
    <recommendedName>
        <fullName evidence="3 14">UDP-N-acetylmuramate--L-alanine ligase</fullName>
        <ecNumber evidence="3 14">6.3.2.8</ecNumber>
    </recommendedName>
    <alternativeName>
        <fullName evidence="14">UDP-N-acetylmuramoyl-L-alanine synthetase</fullName>
    </alternativeName>
</protein>
<accession>A0ABP9CYI1</accession>
<dbReference type="HAMAP" id="MF_00046">
    <property type="entry name" value="MurC"/>
    <property type="match status" value="1"/>
</dbReference>
<evidence type="ECO:0000313" key="18">
    <source>
        <dbReference type="EMBL" id="GAA4822777.1"/>
    </source>
</evidence>
<keyword evidence="12 14" id="KW-0961">Cell wall biogenesis/degradation</keyword>
<keyword evidence="5 14" id="KW-0436">Ligase</keyword>
<evidence type="ECO:0000256" key="9">
    <source>
        <dbReference type="ARBA" id="ARBA00022960"/>
    </source>
</evidence>
<evidence type="ECO:0000259" key="15">
    <source>
        <dbReference type="Pfam" id="PF01225"/>
    </source>
</evidence>
<dbReference type="EC" id="6.3.2.8" evidence="3 14"/>
<feature type="domain" description="Mur ligase C-terminal" evidence="16">
    <location>
        <begin position="321"/>
        <end position="444"/>
    </location>
</feature>
<evidence type="ECO:0000256" key="2">
    <source>
        <dbReference type="ARBA" id="ARBA00004752"/>
    </source>
</evidence>
<evidence type="ECO:0000313" key="19">
    <source>
        <dbReference type="Proteomes" id="UP001500298"/>
    </source>
</evidence>
<dbReference type="GO" id="GO:0016874">
    <property type="term" value="F:ligase activity"/>
    <property type="evidence" value="ECO:0007669"/>
    <property type="project" value="UniProtKB-KW"/>
</dbReference>
<dbReference type="PANTHER" id="PTHR43445">
    <property type="entry name" value="UDP-N-ACETYLMURAMATE--L-ALANINE LIGASE-RELATED"/>
    <property type="match status" value="1"/>
</dbReference>
<dbReference type="SUPFAM" id="SSF53244">
    <property type="entry name" value="MurD-like peptide ligases, peptide-binding domain"/>
    <property type="match status" value="1"/>
</dbReference>
<evidence type="ECO:0000256" key="12">
    <source>
        <dbReference type="ARBA" id="ARBA00023316"/>
    </source>
</evidence>